<keyword evidence="4" id="KW-1185">Reference proteome</keyword>
<proteinExistence type="predicted"/>
<keyword evidence="1" id="KW-1133">Transmembrane helix</keyword>
<evidence type="ECO:0000313" key="3">
    <source>
        <dbReference type="EMBL" id="NJC71227.1"/>
    </source>
</evidence>
<reference evidence="3 4" key="1">
    <citation type="submission" date="2020-03" db="EMBL/GenBank/DDBJ databases">
        <title>WGS of the type strain of Planosporangium spp.</title>
        <authorList>
            <person name="Thawai C."/>
        </authorList>
    </citation>
    <scope>NUCLEOTIDE SEQUENCE [LARGE SCALE GENOMIC DNA]</scope>
    <source>
        <strain evidence="3 4">TBRC 5610</strain>
    </source>
</reference>
<sequence length="135" mass="14155">MRERYERITESGQAVVIDGLVLLAGAWLAISPWVVHFNAVARDVAVNNLILGGLVAIIGLGLTMTPARMYRLSWAAAAIGVWTIAAPWVIRLGSPGFGVWINNLVTGVITTLLGVGAAAMLVAKGSPRRGAAPAR</sequence>
<feature type="transmembrane region" description="Helical" evidence="1">
    <location>
        <begin position="12"/>
        <end position="34"/>
    </location>
</feature>
<name>A0ABX0XZA2_9ACTN</name>
<accession>A0ABX0XZA2</accession>
<comment type="caution">
    <text evidence="3">The sequence shown here is derived from an EMBL/GenBank/DDBJ whole genome shotgun (WGS) entry which is preliminary data.</text>
</comment>
<dbReference type="InterPro" id="IPR005530">
    <property type="entry name" value="SPW"/>
</dbReference>
<feature type="transmembrane region" description="Helical" evidence="1">
    <location>
        <begin position="46"/>
        <end position="65"/>
    </location>
</feature>
<feature type="transmembrane region" description="Helical" evidence="1">
    <location>
        <begin position="97"/>
        <end position="123"/>
    </location>
</feature>
<evidence type="ECO:0000259" key="2">
    <source>
        <dbReference type="Pfam" id="PF03779"/>
    </source>
</evidence>
<organism evidence="3 4">
    <name type="scientific">Planosporangium thailandense</name>
    <dbReference type="NCBI Taxonomy" id="765197"/>
    <lineage>
        <taxon>Bacteria</taxon>
        <taxon>Bacillati</taxon>
        <taxon>Actinomycetota</taxon>
        <taxon>Actinomycetes</taxon>
        <taxon>Micromonosporales</taxon>
        <taxon>Micromonosporaceae</taxon>
        <taxon>Planosporangium</taxon>
    </lineage>
</organism>
<dbReference type="Pfam" id="PF03779">
    <property type="entry name" value="SPW"/>
    <property type="match status" value="1"/>
</dbReference>
<keyword evidence="1" id="KW-0472">Membrane</keyword>
<protein>
    <submittedName>
        <fullName evidence="3">SPW repeat protein</fullName>
    </submittedName>
</protein>
<evidence type="ECO:0000313" key="4">
    <source>
        <dbReference type="Proteomes" id="UP000722989"/>
    </source>
</evidence>
<dbReference type="EMBL" id="JAATVY010000010">
    <property type="protein sequence ID" value="NJC71227.1"/>
    <property type="molecule type" value="Genomic_DNA"/>
</dbReference>
<keyword evidence="1" id="KW-0812">Transmembrane</keyword>
<dbReference type="Proteomes" id="UP000722989">
    <property type="component" value="Unassembled WGS sequence"/>
</dbReference>
<feature type="transmembrane region" description="Helical" evidence="1">
    <location>
        <begin position="72"/>
        <end position="91"/>
    </location>
</feature>
<dbReference type="RefSeq" id="WP_167926135.1">
    <property type="nucleotide sequence ID" value="NZ_JAATVY010000010.1"/>
</dbReference>
<feature type="domain" description="SPW repeat-containing integral membrane" evidence="2">
    <location>
        <begin position="18"/>
        <end position="114"/>
    </location>
</feature>
<gene>
    <name evidence="3" type="ORF">HC031_16120</name>
</gene>
<evidence type="ECO:0000256" key="1">
    <source>
        <dbReference type="SAM" id="Phobius"/>
    </source>
</evidence>